<organism evidence="2 3">
    <name type="scientific">Candidatus Gottesmanbacteria bacterium RIFCSPHIGHO2_01_FULL_40_15</name>
    <dbReference type="NCBI Taxonomy" id="1798376"/>
    <lineage>
        <taxon>Bacteria</taxon>
        <taxon>Candidatus Gottesmaniibacteriota</taxon>
    </lineage>
</organism>
<dbReference type="InterPro" id="IPR029044">
    <property type="entry name" value="Nucleotide-diphossugar_trans"/>
</dbReference>
<dbReference type="InterPro" id="IPR001173">
    <property type="entry name" value="Glyco_trans_2-like"/>
</dbReference>
<dbReference type="Proteomes" id="UP000177354">
    <property type="component" value="Unassembled WGS sequence"/>
</dbReference>
<evidence type="ECO:0000313" key="2">
    <source>
        <dbReference type="EMBL" id="OGG06487.1"/>
    </source>
</evidence>
<sequence>MKKKEKLLTVVIVSYNSGNYLLDCLDSLKKSRFPRKLMEIIIFDNASNDNTVYNVRRRYPQITLITNTINSGFASANNKALSYASGKYILFLNPDTLIPPDTLPEIVRFMETKKNAAVSTCRVELPDKNLDDASHRGFPTPWNALCHFLGLSRLFPGSLIFNGYHLGYRNLDKIHRIDSCAGAFMLVRKSAGDQVRWFDEDYFWYGEDLDFCFRIKKAGLNIYFFPRVKVIHYKGISSGIKKHSEKLSTAGYETKLRSTRARFDVMRIFYRKHYRSGVYRILTPLVLIGIAVKERLTVLGLKNYQYADRI</sequence>
<comment type="caution">
    <text evidence="2">The sequence shown here is derived from an EMBL/GenBank/DDBJ whole genome shotgun (WGS) entry which is preliminary data.</text>
</comment>
<name>A0A1F5Z2T1_9BACT</name>
<protein>
    <recommendedName>
        <fullName evidence="1">Glycosyltransferase 2-like domain-containing protein</fullName>
    </recommendedName>
</protein>
<proteinExistence type="predicted"/>
<dbReference type="Pfam" id="PF00535">
    <property type="entry name" value="Glycos_transf_2"/>
    <property type="match status" value="1"/>
</dbReference>
<dbReference type="SUPFAM" id="SSF53448">
    <property type="entry name" value="Nucleotide-diphospho-sugar transferases"/>
    <property type="match status" value="1"/>
</dbReference>
<dbReference type="PANTHER" id="PTHR43179">
    <property type="entry name" value="RHAMNOSYLTRANSFERASE WBBL"/>
    <property type="match status" value="1"/>
</dbReference>
<dbReference type="EMBL" id="MFJF01000015">
    <property type="protein sequence ID" value="OGG06487.1"/>
    <property type="molecule type" value="Genomic_DNA"/>
</dbReference>
<feature type="domain" description="Glycosyltransferase 2-like" evidence="1">
    <location>
        <begin position="9"/>
        <end position="169"/>
    </location>
</feature>
<dbReference type="Gene3D" id="3.90.550.10">
    <property type="entry name" value="Spore Coat Polysaccharide Biosynthesis Protein SpsA, Chain A"/>
    <property type="match status" value="1"/>
</dbReference>
<dbReference type="AlphaFoldDB" id="A0A1F5Z2T1"/>
<accession>A0A1F5Z2T1</accession>
<dbReference type="PANTHER" id="PTHR43179:SF7">
    <property type="entry name" value="RHAMNOSYLTRANSFERASE WBBL"/>
    <property type="match status" value="1"/>
</dbReference>
<reference evidence="2 3" key="1">
    <citation type="journal article" date="2016" name="Nat. Commun.">
        <title>Thousands of microbial genomes shed light on interconnected biogeochemical processes in an aquifer system.</title>
        <authorList>
            <person name="Anantharaman K."/>
            <person name="Brown C.T."/>
            <person name="Hug L.A."/>
            <person name="Sharon I."/>
            <person name="Castelle C.J."/>
            <person name="Probst A.J."/>
            <person name="Thomas B.C."/>
            <person name="Singh A."/>
            <person name="Wilkins M.J."/>
            <person name="Karaoz U."/>
            <person name="Brodie E.L."/>
            <person name="Williams K.H."/>
            <person name="Hubbard S.S."/>
            <person name="Banfield J.F."/>
        </authorList>
    </citation>
    <scope>NUCLEOTIDE SEQUENCE [LARGE SCALE GENOMIC DNA]</scope>
</reference>
<evidence type="ECO:0000313" key="3">
    <source>
        <dbReference type="Proteomes" id="UP000177354"/>
    </source>
</evidence>
<gene>
    <name evidence="2" type="ORF">A2777_05915</name>
</gene>
<dbReference type="CDD" id="cd04186">
    <property type="entry name" value="GT_2_like_c"/>
    <property type="match status" value="1"/>
</dbReference>
<evidence type="ECO:0000259" key="1">
    <source>
        <dbReference type="Pfam" id="PF00535"/>
    </source>
</evidence>